<evidence type="ECO:0000256" key="1">
    <source>
        <dbReference type="ARBA" id="ARBA00004141"/>
    </source>
</evidence>
<feature type="transmembrane region" description="Helical" evidence="7">
    <location>
        <begin position="418"/>
        <end position="435"/>
    </location>
</feature>
<sequence length="615" mass="71720">MSSWHLGFDLIVTFLLASVLLYNYGNWYRHHVIVTLAVLVAWYFSFIIIFVLPIDISDATFRQCNFTSSNIIPLNTTNTTSNWTTVIGDLDPVCMKPSSYVGDRVLKNLWRVVYWTSQVLTWLILPMMQSYTQAGEFRIAGKLRSALMDNVIYYGSYLFICGVLLAYIATKPVPMEWHELKVIASSASNTWGLFLLVFMLGYGLISVPKELYYRSCKSYSLNKAYFKLSKLNSERLSCEEQVDDILELVSGCAKFDTDRPKRKFQEELDAILRLIPVEMRERMGRRNVEAVDHDLKYLTTIHKKFKRSLMNYNRTEALYKIQIKDTIELEDIEKSRNLGTFQRSIDTGRGKIWTRLGPRMEWIWKCFLWKWLLFAASIIGFVLSLIVIWSEVTFFVVKPKMSIFAHFISYDYNLSETVCFIGILYLATCTFYTVFKIRVFNFYYLASGHLTDEYSLIFAGMLLCRLTPPLCLNFLGMTHMDSHIIKEQEQETSYTYIMGHMDVLKIISDGFNIYFPMGILIFQQFLADDEISIEYVNEGRDILSREKRRLQRNIDAQRRTKFDRGQQAAQEANRTVRNLETLEDTRIHSQSRAYGSPDSTSRLHYNPPRGLFDDV</sequence>
<feature type="transmembrane region" description="Helical" evidence="7">
    <location>
        <begin position="7"/>
        <end position="25"/>
    </location>
</feature>
<dbReference type="OrthoDB" id="203099at2759"/>
<organism evidence="8 9">
    <name type="scientific">Allacma fusca</name>
    <dbReference type="NCBI Taxonomy" id="39272"/>
    <lineage>
        <taxon>Eukaryota</taxon>
        <taxon>Metazoa</taxon>
        <taxon>Ecdysozoa</taxon>
        <taxon>Arthropoda</taxon>
        <taxon>Hexapoda</taxon>
        <taxon>Collembola</taxon>
        <taxon>Symphypleona</taxon>
        <taxon>Sminthuridae</taxon>
        <taxon>Allacma</taxon>
    </lineage>
</organism>
<protein>
    <recommendedName>
        <fullName evidence="10">LMBR1 domain-containing protein 2 homolog</fullName>
    </recommendedName>
</protein>
<feature type="transmembrane region" description="Helical" evidence="7">
    <location>
        <begin position="182"/>
        <end position="205"/>
    </location>
</feature>
<dbReference type="PANTHER" id="PTHR21355">
    <property type="entry name" value="G-PROTEIN COUPLED RECEPTOR-ASSOCIATED PROTEIN LMBRD2"/>
    <property type="match status" value="1"/>
</dbReference>
<feature type="transmembrane region" description="Helical" evidence="7">
    <location>
        <begin position="371"/>
        <end position="397"/>
    </location>
</feature>
<gene>
    <name evidence="8" type="ORF">AFUS01_LOCUS46818</name>
</gene>
<feature type="transmembrane region" description="Helical" evidence="7">
    <location>
        <begin position="112"/>
        <end position="131"/>
    </location>
</feature>
<feature type="transmembrane region" description="Helical" evidence="7">
    <location>
        <begin position="151"/>
        <end position="170"/>
    </location>
</feature>
<keyword evidence="4 7" id="KW-1133">Transmembrane helix</keyword>
<dbReference type="EMBL" id="CAJVCH010571526">
    <property type="protein sequence ID" value="CAG7837755.1"/>
    <property type="molecule type" value="Genomic_DNA"/>
</dbReference>
<feature type="region of interest" description="Disordered" evidence="6">
    <location>
        <begin position="586"/>
        <end position="615"/>
    </location>
</feature>
<evidence type="ECO:0000256" key="3">
    <source>
        <dbReference type="ARBA" id="ARBA00022692"/>
    </source>
</evidence>
<evidence type="ECO:0000256" key="2">
    <source>
        <dbReference type="ARBA" id="ARBA00010487"/>
    </source>
</evidence>
<accession>A0A8J2MF58</accession>
<dbReference type="InterPro" id="IPR006876">
    <property type="entry name" value="LMBR1-like_membr_prot"/>
</dbReference>
<evidence type="ECO:0000256" key="5">
    <source>
        <dbReference type="ARBA" id="ARBA00023136"/>
    </source>
</evidence>
<comment type="caution">
    <text evidence="8">The sequence shown here is derived from an EMBL/GenBank/DDBJ whole genome shotgun (WGS) entry which is preliminary data.</text>
</comment>
<keyword evidence="3 7" id="KW-0812">Transmembrane</keyword>
<feature type="compositionally biased region" description="Polar residues" evidence="6">
    <location>
        <begin position="588"/>
        <end position="603"/>
    </location>
</feature>
<evidence type="ECO:0008006" key="10">
    <source>
        <dbReference type="Google" id="ProtNLM"/>
    </source>
</evidence>
<evidence type="ECO:0000256" key="7">
    <source>
        <dbReference type="SAM" id="Phobius"/>
    </source>
</evidence>
<dbReference type="InterPro" id="IPR051584">
    <property type="entry name" value="GPCR-associated_LMBR1"/>
</dbReference>
<comment type="subcellular location">
    <subcellularLocation>
        <location evidence="1">Membrane</location>
        <topology evidence="1">Multi-pass membrane protein</topology>
    </subcellularLocation>
</comment>
<evidence type="ECO:0000313" key="8">
    <source>
        <dbReference type="EMBL" id="CAG7837755.1"/>
    </source>
</evidence>
<keyword evidence="9" id="KW-1185">Reference proteome</keyword>
<name>A0A8J2MF58_9HEXA</name>
<reference evidence="8" key="1">
    <citation type="submission" date="2021-06" db="EMBL/GenBank/DDBJ databases">
        <authorList>
            <person name="Hodson N. C."/>
            <person name="Mongue J. A."/>
            <person name="Jaron S. K."/>
        </authorList>
    </citation>
    <scope>NUCLEOTIDE SEQUENCE</scope>
</reference>
<dbReference type="Pfam" id="PF04791">
    <property type="entry name" value="LMBR1"/>
    <property type="match status" value="1"/>
</dbReference>
<dbReference type="Proteomes" id="UP000708208">
    <property type="component" value="Unassembled WGS sequence"/>
</dbReference>
<dbReference type="AlphaFoldDB" id="A0A8J2MF58"/>
<dbReference type="PANTHER" id="PTHR21355:SF0">
    <property type="entry name" value="G-PROTEIN COUPLED RECEPTOR-ASSOCIATED PROTEIN LMBRD2"/>
    <property type="match status" value="1"/>
</dbReference>
<evidence type="ECO:0000256" key="4">
    <source>
        <dbReference type="ARBA" id="ARBA00022989"/>
    </source>
</evidence>
<proteinExistence type="inferred from homology"/>
<dbReference type="GO" id="GO:0016020">
    <property type="term" value="C:membrane"/>
    <property type="evidence" value="ECO:0007669"/>
    <property type="project" value="UniProtKB-SubCell"/>
</dbReference>
<feature type="transmembrane region" description="Helical" evidence="7">
    <location>
        <begin position="31"/>
        <end position="52"/>
    </location>
</feature>
<evidence type="ECO:0000256" key="6">
    <source>
        <dbReference type="SAM" id="MobiDB-lite"/>
    </source>
</evidence>
<keyword evidence="5 7" id="KW-0472">Membrane</keyword>
<evidence type="ECO:0000313" key="9">
    <source>
        <dbReference type="Proteomes" id="UP000708208"/>
    </source>
</evidence>
<comment type="similarity">
    <text evidence="2">Belongs to the LIMR family.</text>
</comment>